<dbReference type="InterPro" id="IPR043133">
    <property type="entry name" value="GTP-CH-I_C/QueF"/>
</dbReference>
<evidence type="ECO:0000313" key="9">
    <source>
        <dbReference type="EMBL" id="GGF62198.1"/>
    </source>
</evidence>
<comment type="similarity">
    <text evidence="3 6">Belongs to the DHNA family.</text>
</comment>
<dbReference type="PANTHER" id="PTHR42844">
    <property type="entry name" value="DIHYDRONEOPTERIN ALDOLASE 1-RELATED"/>
    <property type="match status" value="1"/>
</dbReference>
<evidence type="ECO:0000256" key="7">
    <source>
        <dbReference type="SAM" id="MobiDB-lite"/>
    </source>
</evidence>
<dbReference type="EMBL" id="BMCT01000002">
    <property type="protein sequence ID" value="GGF62198.1"/>
    <property type="molecule type" value="Genomic_DNA"/>
</dbReference>
<evidence type="ECO:0000256" key="4">
    <source>
        <dbReference type="ARBA" id="ARBA00022909"/>
    </source>
</evidence>
<keyword evidence="10" id="KW-1185">Reference proteome</keyword>
<reference evidence="9" key="1">
    <citation type="journal article" date="2014" name="Int. J. Syst. Evol. Microbiol.">
        <title>Complete genome sequence of Corynebacterium casei LMG S-19264T (=DSM 44701T), isolated from a smear-ripened cheese.</title>
        <authorList>
            <consortium name="US DOE Joint Genome Institute (JGI-PGF)"/>
            <person name="Walter F."/>
            <person name="Albersmeier A."/>
            <person name="Kalinowski J."/>
            <person name="Ruckert C."/>
        </authorList>
    </citation>
    <scope>NUCLEOTIDE SEQUENCE</scope>
    <source>
        <strain evidence="9">CCM 7897</strain>
    </source>
</reference>
<name>A0A917BWY4_9HYPH</name>
<comment type="caution">
    <text evidence="9">The sequence shown here is derived from an EMBL/GenBank/DDBJ whole genome shotgun (WGS) entry which is preliminary data.</text>
</comment>
<evidence type="ECO:0000256" key="6">
    <source>
        <dbReference type="RuleBase" id="RU362079"/>
    </source>
</evidence>
<keyword evidence="4 6" id="KW-0289">Folate biosynthesis</keyword>
<dbReference type="CDD" id="cd00534">
    <property type="entry name" value="DHNA_DHNTPE"/>
    <property type="match status" value="1"/>
</dbReference>
<dbReference type="Pfam" id="PF02152">
    <property type="entry name" value="FolB"/>
    <property type="match status" value="1"/>
</dbReference>
<dbReference type="InterPro" id="IPR006157">
    <property type="entry name" value="FolB_dom"/>
</dbReference>
<dbReference type="NCBIfam" id="TIGR00525">
    <property type="entry name" value="folB"/>
    <property type="match status" value="1"/>
</dbReference>
<dbReference type="GO" id="GO:0005737">
    <property type="term" value="C:cytoplasm"/>
    <property type="evidence" value="ECO:0007669"/>
    <property type="project" value="TreeGrafter"/>
</dbReference>
<dbReference type="SMART" id="SM00905">
    <property type="entry name" value="FolB"/>
    <property type="match status" value="1"/>
</dbReference>
<keyword evidence="5 6" id="KW-0456">Lyase</keyword>
<dbReference type="PANTHER" id="PTHR42844:SF1">
    <property type="entry name" value="DIHYDRONEOPTERIN ALDOLASE 1-RELATED"/>
    <property type="match status" value="1"/>
</dbReference>
<dbReference type="GO" id="GO:0046656">
    <property type="term" value="P:folic acid biosynthetic process"/>
    <property type="evidence" value="ECO:0007669"/>
    <property type="project" value="UniProtKB-UniRule"/>
</dbReference>
<evidence type="ECO:0000256" key="1">
    <source>
        <dbReference type="ARBA" id="ARBA00001353"/>
    </source>
</evidence>
<dbReference type="EC" id="4.1.2.25" evidence="6"/>
<reference evidence="9" key="2">
    <citation type="submission" date="2020-09" db="EMBL/GenBank/DDBJ databases">
        <authorList>
            <person name="Sun Q."/>
            <person name="Sedlacek I."/>
        </authorList>
    </citation>
    <scope>NUCLEOTIDE SEQUENCE</scope>
    <source>
        <strain evidence="9">CCM 7897</strain>
    </source>
</reference>
<dbReference type="GO" id="GO:0004150">
    <property type="term" value="F:dihydroneopterin aldolase activity"/>
    <property type="evidence" value="ECO:0007669"/>
    <property type="project" value="UniProtKB-UniRule"/>
</dbReference>
<evidence type="ECO:0000313" key="10">
    <source>
        <dbReference type="Proteomes" id="UP000606044"/>
    </source>
</evidence>
<gene>
    <name evidence="9" type="primary">folB</name>
    <name evidence="9" type="ORF">GCM10007301_22450</name>
</gene>
<dbReference type="RefSeq" id="WP_244644303.1">
    <property type="nucleotide sequence ID" value="NZ_BMCT01000002.1"/>
</dbReference>
<evidence type="ECO:0000256" key="5">
    <source>
        <dbReference type="ARBA" id="ARBA00023239"/>
    </source>
</evidence>
<dbReference type="GO" id="GO:0046654">
    <property type="term" value="P:tetrahydrofolate biosynthetic process"/>
    <property type="evidence" value="ECO:0007669"/>
    <property type="project" value="UniProtKB-UniRule"/>
</dbReference>
<evidence type="ECO:0000256" key="3">
    <source>
        <dbReference type="ARBA" id="ARBA00005708"/>
    </source>
</evidence>
<comment type="function">
    <text evidence="6">Catalyzes the conversion of 7,8-dihydroneopterin to 6-hydroxymethyl-7,8-dihydropterin.</text>
</comment>
<proteinExistence type="inferred from homology"/>
<feature type="domain" description="Dihydroneopterin aldolase/epimerase" evidence="8">
    <location>
        <begin position="33"/>
        <end position="146"/>
    </location>
</feature>
<dbReference type="Proteomes" id="UP000606044">
    <property type="component" value="Unassembled WGS sequence"/>
</dbReference>
<accession>A0A917BWY4</accession>
<dbReference type="Gene3D" id="3.30.1130.10">
    <property type="match status" value="1"/>
</dbReference>
<feature type="region of interest" description="Disordered" evidence="7">
    <location>
        <begin position="1"/>
        <end position="27"/>
    </location>
</feature>
<dbReference type="InterPro" id="IPR006156">
    <property type="entry name" value="Dihydroneopterin_aldolase"/>
</dbReference>
<organism evidence="9 10">
    <name type="scientific">Azorhizobium oxalatiphilum</name>
    <dbReference type="NCBI Taxonomy" id="980631"/>
    <lineage>
        <taxon>Bacteria</taxon>
        <taxon>Pseudomonadati</taxon>
        <taxon>Pseudomonadota</taxon>
        <taxon>Alphaproteobacteria</taxon>
        <taxon>Hyphomicrobiales</taxon>
        <taxon>Xanthobacteraceae</taxon>
        <taxon>Azorhizobium</taxon>
    </lineage>
</organism>
<dbReference type="AlphaFoldDB" id="A0A917BWY4"/>
<protein>
    <recommendedName>
        <fullName evidence="6">7,8-dihydroneopterin aldolase</fullName>
        <ecNumber evidence="6">4.1.2.25</ecNumber>
    </recommendedName>
</protein>
<evidence type="ECO:0000256" key="2">
    <source>
        <dbReference type="ARBA" id="ARBA00005013"/>
    </source>
</evidence>
<comment type="catalytic activity">
    <reaction evidence="1 6">
        <text>7,8-dihydroneopterin = 6-hydroxymethyl-7,8-dihydropterin + glycolaldehyde</text>
        <dbReference type="Rhea" id="RHEA:10540"/>
        <dbReference type="ChEBI" id="CHEBI:17001"/>
        <dbReference type="ChEBI" id="CHEBI:17071"/>
        <dbReference type="ChEBI" id="CHEBI:44841"/>
        <dbReference type="EC" id="4.1.2.25"/>
    </reaction>
</comment>
<evidence type="ECO:0000259" key="8">
    <source>
        <dbReference type="SMART" id="SM00905"/>
    </source>
</evidence>
<dbReference type="SUPFAM" id="SSF55620">
    <property type="entry name" value="Tetrahydrobiopterin biosynthesis enzymes-like"/>
    <property type="match status" value="1"/>
</dbReference>
<dbReference type="NCBIfam" id="TIGR00526">
    <property type="entry name" value="folB_dom"/>
    <property type="match status" value="1"/>
</dbReference>
<dbReference type="FunFam" id="3.30.1130.10:FF:000003">
    <property type="entry name" value="7,8-dihydroneopterin aldolase"/>
    <property type="match status" value="1"/>
</dbReference>
<sequence>MSSAEPDNPMPDPQPMAEAVPDNRARPPRNDRLFLRALPFFAHHGVYEEERRLGQRFIVDADWWLDARPAAWADKAELTVSYQDVYEHIKAVVEDDPVNLIETLAERIASRLLDHFPLIDQVRIAVHKPGAPITGVFGDVGVEITRQR</sequence>
<comment type="pathway">
    <text evidence="2 6">Cofactor biosynthesis; tetrahydrofolate biosynthesis; 2-amino-4-hydroxy-6-hydroxymethyl-7,8-dihydropteridine diphosphate from 7,8-dihydroneopterin triphosphate: step 3/4.</text>
</comment>